<reference evidence="4" key="1">
    <citation type="submission" date="2012-05" db="EMBL/GenBank/DDBJ databases">
        <title>Whole Genome Assembly of Lutzomyia longipalpis.</title>
        <authorList>
            <person name="Richards S."/>
            <person name="Qu C."/>
            <person name="Dillon R."/>
            <person name="Worley K."/>
            <person name="Scherer S."/>
            <person name="Batterton M."/>
            <person name="Taylor A."/>
            <person name="Hawes A."/>
            <person name="Hernandez B."/>
            <person name="Kovar C."/>
            <person name="Mandapat C."/>
            <person name="Pham C."/>
            <person name="Qu C."/>
            <person name="Jing C."/>
            <person name="Bess C."/>
            <person name="Bandaranaike D."/>
            <person name="Ngo D."/>
            <person name="Ongeri F."/>
            <person name="Arias F."/>
            <person name="Lara F."/>
            <person name="Weissenberger G."/>
            <person name="Kamau G."/>
            <person name="Han H."/>
            <person name="Shen H."/>
            <person name="Dinh H."/>
            <person name="Khalil I."/>
            <person name="Jones J."/>
            <person name="Shafer J."/>
            <person name="Jayaseelan J."/>
            <person name="Quiroz J."/>
            <person name="Blankenburg K."/>
            <person name="Nguyen L."/>
            <person name="Jackson L."/>
            <person name="Francisco L."/>
            <person name="Tang L.-Y."/>
            <person name="Pu L.-L."/>
            <person name="Perales L."/>
            <person name="Lorensuhewa L."/>
            <person name="Munidasa M."/>
            <person name="Coyle M."/>
            <person name="Taylor M."/>
            <person name="Puazo M."/>
            <person name="Firestine M."/>
            <person name="Scheel M."/>
            <person name="Javaid M."/>
            <person name="Wang M."/>
            <person name="Li M."/>
            <person name="Tabassum N."/>
            <person name="Saada N."/>
            <person name="Osuji N."/>
            <person name="Aqrawi P."/>
            <person name="Fu Q."/>
            <person name="Thornton R."/>
            <person name="Raj R."/>
            <person name="Goodspeed R."/>
            <person name="Mata R."/>
            <person name="Najjar R."/>
            <person name="Gubbala S."/>
            <person name="Lee S."/>
            <person name="Denson S."/>
            <person name="Patil S."/>
            <person name="Macmil S."/>
            <person name="Qi S."/>
            <person name="Matskevitch T."/>
            <person name="Palculict T."/>
            <person name="Mathew T."/>
            <person name="Vee V."/>
            <person name="Velamala V."/>
            <person name="Korchina V."/>
            <person name="Cai W."/>
            <person name="Liu W."/>
            <person name="Dai W."/>
            <person name="Zou X."/>
            <person name="Zhu Y."/>
            <person name="Zhang Y."/>
            <person name="Wu Y.-Q."/>
            <person name="Xin Y."/>
            <person name="Nazarath L."/>
            <person name="Kovar C."/>
            <person name="Han Y."/>
            <person name="Muzny D."/>
            <person name="Gibbs R."/>
        </authorList>
    </citation>
    <scope>NUCLEOTIDE SEQUENCE [LARGE SCALE GENOMIC DNA]</scope>
    <source>
        <strain evidence="4">Jacobina</strain>
    </source>
</reference>
<dbReference type="VEuPathDB" id="VectorBase:LLOJ005238"/>
<proteinExistence type="predicted"/>
<dbReference type="PANTHER" id="PTHR31965:SF1">
    <property type="entry name" value="TRANSMEMBRANE PROTEIN 42"/>
    <property type="match status" value="1"/>
</dbReference>
<keyword evidence="1" id="KW-0812">Transmembrane</keyword>
<evidence type="ECO:0000313" key="3">
    <source>
        <dbReference type="EnsemblMetazoa" id="LLOJ005238-PA"/>
    </source>
</evidence>
<feature type="transmembrane region" description="Helical" evidence="1">
    <location>
        <begin position="20"/>
        <end position="41"/>
    </location>
</feature>
<dbReference type="Proteomes" id="UP000092461">
    <property type="component" value="Unassembled WGS sequence"/>
</dbReference>
<dbReference type="EMBL" id="AJWK01016652">
    <property type="status" value="NOT_ANNOTATED_CDS"/>
    <property type="molecule type" value="Genomic_DNA"/>
</dbReference>
<reference evidence="2" key="2">
    <citation type="journal article" date="2020" name="BMC">
        <title>Leishmania infection induces a limited differential gene expression in the sand fly midgut.</title>
        <authorList>
            <person name="Coutinho-Abreu I.V."/>
            <person name="Serafim T.D."/>
            <person name="Meneses C."/>
            <person name="Kamhawi S."/>
            <person name="Oliveira F."/>
            <person name="Valenzuela J.G."/>
        </authorList>
    </citation>
    <scope>NUCLEOTIDE SEQUENCE</scope>
    <source>
        <strain evidence="2">Jacobina</strain>
        <tissue evidence="2">Midgut</tissue>
    </source>
</reference>
<dbReference type="EnsemblMetazoa" id="LLOJ005238-RA">
    <property type="protein sequence ID" value="LLOJ005238-PA"/>
    <property type="gene ID" value="LLOJ005238"/>
</dbReference>
<dbReference type="AlphaFoldDB" id="A0A1B0CKV1"/>
<name>A0A1B0CKV1_LUTLO</name>
<keyword evidence="1" id="KW-0472">Membrane</keyword>
<dbReference type="EMBL" id="AJWK01016653">
    <property type="status" value="NOT_ANNOTATED_CDS"/>
    <property type="molecule type" value="Genomic_DNA"/>
</dbReference>
<evidence type="ECO:0000256" key="1">
    <source>
        <dbReference type="SAM" id="Phobius"/>
    </source>
</evidence>
<dbReference type="InterPro" id="IPR039632">
    <property type="entry name" value="TMEM42"/>
</dbReference>
<accession>A0A1B0CKV1</accession>
<evidence type="ECO:0000313" key="4">
    <source>
        <dbReference type="Proteomes" id="UP000092461"/>
    </source>
</evidence>
<sequence>MRYNTVGAEFALHGWDLTGWSLKGLCVGIMIILNALVWTFFVKALHSSRGGSTSATVVSSGTNYFASDLTGWSLKGLCVGIMIILNALVWTFFVKALHSSRGGSTSATVVSSGTNYFASKKENNDSKLFSI</sequence>
<reference evidence="3" key="3">
    <citation type="submission" date="2020-05" db="UniProtKB">
        <authorList>
            <consortium name="EnsemblMetazoa"/>
        </authorList>
    </citation>
    <scope>IDENTIFICATION</scope>
    <source>
        <strain evidence="3">Jacobina</strain>
    </source>
</reference>
<keyword evidence="1" id="KW-1133">Transmembrane helix</keyword>
<keyword evidence="4" id="KW-1185">Reference proteome</keyword>
<protein>
    <submittedName>
        <fullName evidence="2">Putative dual specificity protein phosphatase</fullName>
    </submittedName>
</protein>
<dbReference type="PANTHER" id="PTHR31965">
    <property type="entry name" value="TRANSMEMBRANE PROTEIN 42"/>
    <property type="match status" value="1"/>
</dbReference>
<feature type="transmembrane region" description="Helical" evidence="1">
    <location>
        <begin position="72"/>
        <end position="94"/>
    </location>
</feature>
<organism evidence="3 4">
    <name type="scientific">Lutzomyia longipalpis</name>
    <name type="common">Sand fly</name>
    <dbReference type="NCBI Taxonomy" id="7200"/>
    <lineage>
        <taxon>Eukaryota</taxon>
        <taxon>Metazoa</taxon>
        <taxon>Ecdysozoa</taxon>
        <taxon>Arthropoda</taxon>
        <taxon>Hexapoda</taxon>
        <taxon>Insecta</taxon>
        <taxon>Pterygota</taxon>
        <taxon>Neoptera</taxon>
        <taxon>Endopterygota</taxon>
        <taxon>Diptera</taxon>
        <taxon>Nematocera</taxon>
        <taxon>Psychodoidea</taxon>
        <taxon>Psychodidae</taxon>
        <taxon>Lutzomyia</taxon>
        <taxon>Lutzomyia</taxon>
    </lineage>
</organism>
<evidence type="ECO:0000313" key="2">
    <source>
        <dbReference type="EMBL" id="MBC1171286.1"/>
    </source>
</evidence>
<dbReference type="EMBL" id="GITU01002583">
    <property type="protein sequence ID" value="MBC1171286.1"/>
    <property type="molecule type" value="Transcribed_RNA"/>
</dbReference>